<comment type="caution">
    <text evidence="2">The sequence shown here is derived from an EMBL/GenBank/DDBJ whole genome shotgun (WGS) entry which is preliminary data.</text>
</comment>
<feature type="non-terminal residue" evidence="2">
    <location>
        <position position="286"/>
    </location>
</feature>
<organism evidence="2 3">
    <name type="scientific">Lentinula boryana</name>
    <dbReference type="NCBI Taxonomy" id="40481"/>
    <lineage>
        <taxon>Eukaryota</taxon>
        <taxon>Fungi</taxon>
        <taxon>Dikarya</taxon>
        <taxon>Basidiomycota</taxon>
        <taxon>Agaricomycotina</taxon>
        <taxon>Agaricomycetes</taxon>
        <taxon>Agaricomycetidae</taxon>
        <taxon>Agaricales</taxon>
        <taxon>Marasmiineae</taxon>
        <taxon>Omphalotaceae</taxon>
        <taxon>Lentinula</taxon>
    </lineage>
</organism>
<reference evidence="2" key="1">
    <citation type="submission" date="2022-08" db="EMBL/GenBank/DDBJ databases">
        <authorList>
            <consortium name="DOE Joint Genome Institute"/>
            <person name="Min B."/>
            <person name="Riley R."/>
            <person name="Sierra-Patev S."/>
            <person name="Naranjo-Ortiz M."/>
            <person name="Looney B."/>
            <person name="Konkel Z."/>
            <person name="Slot J.C."/>
            <person name="Sakamoto Y."/>
            <person name="Steenwyk J.L."/>
            <person name="Rokas A."/>
            <person name="Carro J."/>
            <person name="Camarero S."/>
            <person name="Ferreira P."/>
            <person name="Molpeceres G."/>
            <person name="Ruiz-Duenas F.J."/>
            <person name="Serrano A."/>
            <person name="Henrissat B."/>
            <person name="Drula E."/>
            <person name="Hughes K.W."/>
            <person name="Mata J.L."/>
            <person name="Ishikawa N.K."/>
            <person name="Vargas-Isla R."/>
            <person name="Ushijima S."/>
            <person name="Smith C.A."/>
            <person name="Ahrendt S."/>
            <person name="Andreopoulos W."/>
            <person name="He G."/>
            <person name="Labutti K."/>
            <person name="Lipzen A."/>
            <person name="Ng V."/>
            <person name="Sandor L."/>
            <person name="Barry K."/>
            <person name="Martinez A.T."/>
            <person name="Xiao Y."/>
            <person name="Gibbons J.G."/>
            <person name="Terashima K."/>
            <person name="Hibbett D.S."/>
            <person name="Grigoriev I.V."/>
        </authorList>
    </citation>
    <scope>NUCLEOTIDE SEQUENCE</scope>
    <source>
        <strain evidence="2">TFB10827</strain>
    </source>
</reference>
<evidence type="ECO:0000256" key="1">
    <source>
        <dbReference type="SAM" id="MobiDB-lite"/>
    </source>
</evidence>
<dbReference type="EMBL" id="MU791191">
    <property type="protein sequence ID" value="KAJ3991083.1"/>
    <property type="molecule type" value="Genomic_DNA"/>
</dbReference>
<name>A0ABQ8PXZ9_9AGAR</name>
<evidence type="ECO:0000313" key="2">
    <source>
        <dbReference type="EMBL" id="KAJ3991083.1"/>
    </source>
</evidence>
<evidence type="ECO:0000313" key="3">
    <source>
        <dbReference type="Proteomes" id="UP001163828"/>
    </source>
</evidence>
<dbReference type="Proteomes" id="UP001163828">
    <property type="component" value="Unassembled WGS sequence"/>
</dbReference>
<accession>A0ABQ8PXZ9</accession>
<sequence>MSPIRQNFTQCSASQSSSSSQPTPTHASAIPDASFDSDHLQVAQTLPRALASDIIHPAPSIDQLVPSVRPRMGEGERQLKKATKDNKFEKDIMTFLDHCDKEIKRIAAEPFVQGSESLKAHKCSHFFGNAPIEVFLLSKFGLTGAEFIEAAEAYFIFLSSGRTSTNMGVKAMRKETVKLIPEGLKNITRNDKICMEYKHYEVLIIKEYGIKLIGWPDGVPMETPYNLNAVHAISLYQAVKSKTCMWKPLDRMELHRVKRSIEARVDSGDLAIPERLRRGKGGAGSK</sequence>
<feature type="region of interest" description="Disordered" evidence="1">
    <location>
        <begin position="1"/>
        <end position="36"/>
    </location>
</feature>
<feature type="compositionally biased region" description="Low complexity" evidence="1">
    <location>
        <begin position="9"/>
        <end position="29"/>
    </location>
</feature>
<proteinExistence type="predicted"/>
<keyword evidence="3" id="KW-1185">Reference proteome</keyword>
<protein>
    <submittedName>
        <fullName evidence="2">Uncharacterized protein</fullName>
    </submittedName>
</protein>
<gene>
    <name evidence="2" type="ORF">F5050DRAFT_1812992</name>
</gene>